<evidence type="ECO:0000256" key="1">
    <source>
        <dbReference type="SAM" id="MobiDB-lite"/>
    </source>
</evidence>
<protein>
    <recommendedName>
        <fullName evidence="5">Secreted protein</fullName>
    </recommendedName>
</protein>
<feature type="compositionally biased region" description="Low complexity" evidence="1">
    <location>
        <begin position="37"/>
        <end position="66"/>
    </location>
</feature>
<feature type="chain" id="PRO_5030860427" description="Secreted protein" evidence="2">
    <location>
        <begin position="22"/>
        <end position="173"/>
    </location>
</feature>
<keyword evidence="4" id="KW-1185">Reference proteome</keyword>
<organism evidence="3 4">
    <name type="scientific">Marilutibacter penaei</name>
    <dbReference type="NCBI Taxonomy" id="2759900"/>
    <lineage>
        <taxon>Bacteria</taxon>
        <taxon>Pseudomonadati</taxon>
        <taxon>Pseudomonadota</taxon>
        <taxon>Gammaproteobacteria</taxon>
        <taxon>Lysobacterales</taxon>
        <taxon>Lysobacteraceae</taxon>
        <taxon>Marilutibacter</taxon>
    </lineage>
</organism>
<evidence type="ECO:0000313" key="4">
    <source>
        <dbReference type="Proteomes" id="UP000552587"/>
    </source>
</evidence>
<name>A0A7W3U3Z2_9GAMM</name>
<keyword evidence="2" id="KW-0732">Signal</keyword>
<dbReference type="PROSITE" id="PS51257">
    <property type="entry name" value="PROKAR_LIPOPROTEIN"/>
    <property type="match status" value="1"/>
</dbReference>
<dbReference type="InterPro" id="IPR006311">
    <property type="entry name" value="TAT_signal"/>
</dbReference>
<evidence type="ECO:0000256" key="2">
    <source>
        <dbReference type="SAM" id="SignalP"/>
    </source>
</evidence>
<sequence>MAVDRVSLLTRLAFLAGLALAVGLAACAPAVDSTPPTAPAAPVATAATSDAVPERPAPGAGQALPPARAPGEEVAPGAATPGVGEEVSAPIGAAVKLDMSCSTNADCTVKDVGNCCGYYPACVNKGSPTDPAAVKAACEASGMMATCGFREIQACQCVQGRCEAQDSDVPQLQ</sequence>
<dbReference type="Proteomes" id="UP000552587">
    <property type="component" value="Unassembled WGS sequence"/>
</dbReference>
<feature type="region of interest" description="Disordered" evidence="1">
    <location>
        <begin position="37"/>
        <end position="83"/>
    </location>
</feature>
<comment type="caution">
    <text evidence="3">The sequence shown here is derived from an EMBL/GenBank/DDBJ whole genome shotgun (WGS) entry which is preliminary data.</text>
</comment>
<evidence type="ECO:0008006" key="5">
    <source>
        <dbReference type="Google" id="ProtNLM"/>
    </source>
</evidence>
<accession>A0A7W3U3Z2</accession>
<gene>
    <name evidence="3" type="ORF">H4F99_08155</name>
</gene>
<dbReference type="EMBL" id="JACHTE010000005">
    <property type="protein sequence ID" value="MBB1088462.1"/>
    <property type="molecule type" value="Genomic_DNA"/>
</dbReference>
<reference evidence="3 4" key="1">
    <citation type="submission" date="2020-07" db="EMBL/GenBank/DDBJ databases">
        <authorList>
            <person name="Xu S."/>
            <person name="Li A."/>
        </authorList>
    </citation>
    <scope>NUCLEOTIDE SEQUENCE [LARGE SCALE GENOMIC DNA]</scope>
    <source>
        <strain evidence="3 4">SG-8</strain>
    </source>
</reference>
<proteinExistence type="predicted"/>
<evidence type="ECO:0000313" key="3">
    <source>
        <dbReference type="EMBL" id="MBB1088462.1"/>
    </source>
</evidence>
<dbReference type="AlphaFoldDB" id="A0A7W3U3Z2"/>
<dbReference type="PROSITE" id="PS51318">
    <property type="entry name" value="TAT"/>
    <property type="match status" value="1"/>
</dbReference>
<feature type="signal peptide" evidence="2">
    <location>
        <begin position="1"/>
        <end position="21"/>
    </location>
</feature>